<protein>
    <recommendedName>
        <fullName evidence="2">cyclic-guanylate-specific phosphodiesterase</fullName>
        <ecNumber evidence="2">3.1.4.52</ecNumber>
    </recommendedName>
</protein>
<evidence type="ECO:0000256" key="3">
    <source>
        <dbReference type="ARBA" id="ARBA00022636"/>
    </source>
</evidence>
<dbReference type="InterPro" id="IPR007892">
    <property type="entry name" value="CHASE4"/>
</dbReference>
<keyword evidence="5" id="KW-0812">Transmembrane</keyword>
<proteinExistence type="predicted"/>
<evidence type="ECO:0000256" key="5">
    <source>
        <dbReference type="SAM" id="Phobius"/>
    </source>
</evidence>
<dbReference type="SMART" id="SM00267">
    <property type="entry name" value="GGDEF"/>
    <property type="match status" value="1"/>
</dbReference>
<evidence type="ECO:0000259" key="6">
    <source>
        <dbReference type="PROSITE" id="PS50112"/>
    </source>
</evidence>
<dbReference type="FunFam" id="3.30.70.270:FF:000001">
    <property type="entry name" value="Diguanylate cyclase domain protein"/>
    <property type="match status" value="1"/>
</dbReference>
<sequence length="871" mass="97754">MPDSGTANKPNAINATLNAEGSKLAGMIRQLALSFLWVSVGFIAITTMLLWHFADTVDKEKIEQSIRATESQLRRVGTSLAVQTRDFAWWDASINNLINNQNEDWLNDNFRSYLVDSFGLSMVLVLDVKNQPFYAESGGKKAPASDYLGFSPFMLQPLINKTQASPLAEPQAYYGFVARDEELFLVAACAITSEVPEQAVATGRPRPSLLFIRNFNEVRSDIASEAGLLDFQWSKTISAKEGYISLPIADEQGNILGYLTWALDLPGRAMLVQSLQWASPLLLCSLLLAWVILRRFRATFSKVESITLETALLKNSQQYFQSMADDAPVLIWETNYLAEVIYANRRFKSLLGHESGSIKKLSLFELVDERDREVMRAFFENSKTDKNPKGHEFRVPDSKGQTNWLFVICAQHLVSSDSEPSYIFSANDVTERKAIEQEAWYRANYDELTQLPNRSLFQNRLSQGLKASARNKTSCALMFIDIDHFKNINDSLGHSAGDQVLQEAAKRIRKSIRETDTAARLGGDEFVLLLLAETGSPLFDQVAKRVLNELSKPFALEHNEVYLSASIGIAMYPEDGDSDERLMMNADTAMYHAKRAGRNQLSYYAPVMNAKLKATLQMETDLRKAINDHELFLVYQPIFNVRHQAMVGVEALVRWRKPDGSMVFPDEFIPVAEQTGLIVPLGDYVLEQACKQLQQWHKKGLDLSMSVNVSPAQLRDSNFISLLQNCLKHYSLNPLKIQLELTEQIFIENSEELVSSLDTIANMGVHLAIDDFGTGYSSLSYLQKLSVDVLKIDKSFMDAVLSDTESAMLVKAMIAMAHSLNLAVVAEGVESQEQQDFLATEGCERGQGYFYGRPVEPEQLAPYFSDYLATI</sequence>
<dbReference type="RefSeq" id="WP_258332323.1">
    <property type="nucleotide sequence ID" value="NZ_JAPTGG010000010.1"/>
</dbReference>
<dbReference type="Proteomes" id="UP001069090">
    <property type="component" value="Unassembled WGS sequence"/>
</dbReference>
<dbReference type="EMBL" id="JAPTGG010000010">
    <property type="protein sequence ID" value="MCZ0866172.1"/>
    <property type="molecule type" value="Genomic_DNA"/>
</dbReference>
<dbReference type="GO" id="GO:0071111">
    <property type="term" value="F:cyclic-guanylate-specific phosphodiesterase activity"/>
    <property type="evidence" value="ECO:0007669"/>
    <property type="project" value="UniProtKB-EC"/>
</dbReference>
<dbReference type="PANTHER" id="PTHR44757">
    <property type="entry name" value="DIGUANYLATE CYCLASE DGCP"/>
    <property type="match status" value="1"/>
</dbReference>
<dbReference type="InterPro" id="IPR000160">
    <property type="entry name" value="GGDEF_dom"/>
</dbReference>
<dbReference type="CDD" id="cd01948">
    <property type="entry name" value="EAL"/>
    <property type="match status" value="1"/>
</dbReference>
<feature type="domain" description="GGDEF" evidence="8">
    <location>
        <begin position="473"/>
        <end position="606"/>
    </location>
</feature>
<keyword evidence="10" id="KW-1185">Reference proteome</keyword>
<comment type="catalytic activity">
    <reaction evidence="4">
        <text>3',3'-c-di-GMP + H2O = 5'-phosphoguanylyl(3'-&gt;5')guanosine + H(+)</text>
        <dbReference type="Rhea" id="RHEA:24902"/>
        <dbReference type="ChEBI" id="CHEBI:15377"/>
        <dbReference type="ChEBI" id="CHEBI:15378"/>
        <dbReference type="ChEBI" id="CHEBI:58754"/>
        <dbReference type="ChEBI" id="CHEBI:58805"/>
        <dbReference type="EC" id="3.1.4.52"/>
    </reaction>
    <physiologicalReaction direction="left-to-right" evidence="4">
        <dbReference type="Rhea" id="RHEA:24903"/>
    </physiologicalReaction>
</comment>
<name>A0A9J6RNU0_9GAMM</name>
<dbReference type="InterPro" id="IPR035965">
    <property type="entry name" value="PAS-like_dom_sf"/>
</dbReference>
<feature type="transmembrane region" description="Helical" evidence="5">
    <location>
        <begin position="31"/>
        <end position="54"/>
    </location>
</feature>
<evidence type="ECO:0000256" key="2">
    <source>
        <dbReference type="ARBA" id="ARBA00012282"/>
    </source>
</evidence>
<dbReference type="Pfam" id="PF00563">
    <property type="entry name" value="EAL"/>
    <property type="match status" value="1"/>
</dbReference>
<evidence type="ECO:0000256" key="1">
    <source>
        <dbReference type="ARBA" id="ARBA00001946"/>
    </source>
</evidence>
<dbReference type="NCBIfam" id="TIGR00254">
    <property type="entry name" value="GGDEF"/>
    <property type="match status" value="1"/>
</dbReference>
<evidence type="ECO:0000256" key="4">
    <source>
        <dbReference type="ARBA" id="ARBA00051114"/>
    </source>
</evidence>
<dbReference type="InterPro" id="IPR035919">
    <property type="entry name" value="EAL_sf"/>
</dbReference>
<dbReference type="EC" id="3.1.4.52" evidence="2"/>
<dbReference type="Gene3D" id="3.30.450.20">
    <property type="entry name" value="PAS domain"/>
    <property type="match status" value="1"/>
</dbReference>
<dbReference type="NCBIfam" id="TIGR00229">
    <property type="entry name" value="sensory_box"/>
    <property type="match status" value="1"/>
</dbReference>
<dbReference type="SUPFAM" id="SSF55785">
    <property type="entry name" value="PYP-like sensor domain (PAS domain)"/>
    <property type="match status" value="1"/>
</dbReference>
<dbReference type="SMART" id="SM00052">
    <property type="entry name" value="EAL"/>
    <property type="match status" value="1"/>
</dbReference>
<dbReference type="InterPro" id="IPR043128">
    <property type="entry name" value="Rev_trsase/Diguanyl_cyclase"/>
</dbReference>
<dbReference type="Gene3D" id="3.30.70.270">
    <property type="match status" value="1"/>
</dbReference>
<evidence type="ECO:0000259" key="8">
    <source>
        <dbReference type="PROSITE" id="PS50887"/>
    </source>
</evidence>
<dbReference type="SUPFAM" id="SSF141868">
    <property type="entry name" value="EAL domain-like"/>
    <property type="match status" value="1"/>
</dbReference>
<dbReference type="InterPro" id="IPR000014">
    <property type="entry name" value="PAS"/>
</dbReference>
<dbReference type="AlphaFoldDB" id="A0A9J6RNU0"/>
<dbReference type="GO" id="GO:0071732">
    <property type="term" value="P:cellular response to nitric oxide"/>
    <property type="evidence" value="ECO:0007669"/>
    <property type="project" value="UniProtKB-ARBA"/>
</dbReference>
<comment type="caution">
    <text evidence="9">The sequence shown here is derived from an EMBL/GenBank/DDBJ whole genome shotgun (WGS) entry which is preliminary data.</text>
</comment>
<keyword evidence="5" id="KW-1133">Transmembrane helix</keyword>
<dbReference type="SMART" id="SM00091">
    <property type="entry name" value="PAS"/>
    <property type="match status" value="1"/>
</dbReference>
<dbReference type="PROSITE" id="PS50883">
    <property type="entry name" value="EAL"/>
    <property type="match status" value="1"/>
</dbReference>
<feature type="domain" description="PAS" evidence="6">
    <location>
        <begin position="316"/>
        <end position="386"/>
    </location>
</feature>
<dbReference type="CDD" id="cd01949">
    <property type="entry name" value="GGDEF"/>
    <property type="match status" value="1"/>
</dbReference>
<dbReference type="InterPro" id="IPR029787">
    <property type="entry name" value="Nucleotide_cyclase"/>
</dbReference>
<keyword evidence="5" id="KW-0472">Membrane</keyword>
<keyword evidence="3" id="KW-0973">c-di-GMP</keyword>
<dbReference type="InterPro" id="IPR001633">
    <property type="entry name" value="EAL_dom"/>
</dbReference>
<evidence type="ECO:0000259" key="7">
    <source>
        <dbReference type="PROSITE" id="PS50883"/>
    </source>
</evidence>
<dbReference type="PROSITE" id="PS50112">
    <property type="entry name" value="PAS"/>
    <property type="match status" value="1"/>
</dbReference>
<dbReference type="PANTHER" id="PTHR44757:SF2">
    <property type="entry name" value="BIOFILM ARCHITECTURE MAINTENANCE PROTEIN MBAA"/>
    <property type="match status" value="1"/>
</dbReference>
<dbReference type="SUPFAM" id="SSF55073">
    <property type="entry name" value="Nucleotide cyclase"/>
    <property type="match status" value="1"/>
</dbReference>
<dbReference type="Gene3D" id="3.20.20.450">
    <property type="entry name" value="EAL domain"/>
    <property type="match status" value="1"/>
</dbReference>
<evidence type="ECO:0000313" key="9">
    <source>
        <dbReference type="EMBL" id="MCZ0866172.1"/>
    </source>
</evidence>
<dbReference type="Pfam" id="PF13426">
    <property type="entry name" value="PAS_9"/>
    <property type="match status" value="1"/>
</dbReference>
<comment type="cofactor">
    <cofactor evidence="1">
        <name>Mg(2+)</name>
        <dbReference type="ChEBI" id="CHEBI:18420"/>
    </cofactor>
</comment>
<dbReference type="Pfam" id="PF05228">
    <property type="entry name" value="CHASE4"/>
    <property type="match status" value="1"/>
</dbReference>
<dbReference type="FunFam" id="3.20.20.450:FF:000001">
    <property type="entry name" value="Cyclic di-GMP phosphodiesterase yahA"/>
    <property type="match status" value="1"/>
</dbReference>
<feature type="domain" description="EAL" evidence="7">
    <location>
        <begin position="615"/>
        <end position="868"/>
    </location>
</feature>
<accession>A0A9J6RNU0</accession>
<dbReference type="Pfam" id="PF00990">
    <property type="entry name" value="GGDEF"/>
    <property type="match status" value="1"/>
</dbReference>
<organism evidence="9 10">
    <name type="scientific">Dasania phycosphaerae</name>
    <dbReference type="NCBI Taxonomy" id="2950436"/>
    <lineage>
        <taxon>Bacteria</taxon>
        <taxon>Pseudomonadati</taxon>
        <taxon>Pseudomonadota</taxon>
        <taxon>Gammaproteobacteria</taxon>
        <taxon>Cellvibrionales</taxon>
        <taxon>Spongiibacteraceae</taxon>
        <taxon>Dasania</taxon>
    </lineage>
</organism>
<gene>
    <name evidence="9" type="ORF">O0V09_13255</name>
</gene>
<dbReference type="InterPro" id="IPR052155">
    <property type="entry name" value="Biofilm_reg_signaling"/>
</dbReference>
<reference evidence="9 10" key="1">
    <citation type="submission" date="2022-12" db="EMBL/GenBank/DDBJ databases">
        <title>Dasania phycosphaerae sp. nov., isolated from particulate material of the south coast of Korea.</title>
        <authorList>
            <person name="Jiang Y."/>
        </authorList>
    </citation>
    <scope>NUCLEOTIDE SEQUENCE [LARGE SCALE GENOMIC DNA]</scope>
    <source>
        <strain evidence="9 10">GY-19</strain>
    </source>
</reference>
<dbReference type="PROSITE" id="PS50887">
    <property type="entry name" value="GGDEF"/>
    <property type="match status" value="1"/>
</dbReference>
<evidence type="ECO:0000313" key="10">
    <source>
        <dbReference type="Proteomes" id="UP001069090"/>
    </source>
</evidence>
<dbReference type="CDD" id="cd00130">
    <property type="entry name" value="PAS"/>
    <property type="match status" value="1"/>
</dbReference>